<organism evidence="2 3">
    <name type="scientific">Russula ochroleuca</name>
    <dbReference type="NCBI Taxonomy" id="152965"/>
    <lineage>
        <taxon>Eukaryota</taxon>
        <taxon>Fungi</taxon>
        <taxon>Dikarya</taxon>
        <taxon>Basidiomycota</taxon>
        <taxon>Agaricomycotina</taxon>
        <taxon>Agaricomycetes</taxon>
        <taxon>Russulales</taxon>
        <taxon>Russulaceae</taxon>
        <taxon>Russula</taxon>
    </lineage>
</organism>
<protein>
    <recommendedName>
        <fullName evidence="4">Protein kinase domain-containing protein</fullName>
    </recommendedName>
</protein>
<dbReference type="Proteomes" id="UP000759537">
    <property type="component" value="Unassembled WGS sequence"/>
</dbReference>
<dbReference type="PANTHER" id="PTHR37171">
    <property type="entry name" value="SERINE/THREONINE-PROTEIN KINASE YRZF-RELATED"/>
    <property type="match status" value="1"/>
</dbReference>
<dbReference type="PANTHER" id="PTHR37171:SF1">
    <property type="entry name" value="SERINE_THREONINE-PROTEIN KINASE YRZF-RELATED"/>
    <property type="match status" value="1"/>
</dbReference>
<comment type="caution">
    <text evidence="2">The sequence shown here is derived from an EMBL/GenBank/DDBJ whole genome shotgun (WGS) entry which is preliminary data.</text>
</comment>
<dbReference type="OrthoDB" id="3182995at2759"/>
<feature type="compositionally biased region" description="Polar residues" evidence="1">
    <location>
        <begin position="23"/>
        <end position="36"/>
    </location>
</feature>
<sequence length="460" mass="51897">MQTSLPDLPFNNYGKAELDPSGFHSSGTYTSPRTYPRTDLNTLAPWTSFLEDVHQVIQSTTARAHLTSSTLTIEPRTRRTFVENEETIRAHAMFALHEPVTEVANSLGVNGNFYTPSGGNAAIIGAPDFSWVVDSAWPHPKLVVPYQPLHAYVEYKMWWAADLVDLPAAHAHRHDKKRDTASRQSLEALHQIYGYMTFNDNKFGILTNWQRVWFLRRTERKTLEYYLIELGSPPISILKAWVGMVLLANDNWFYTPTPPSARYFGTSPNVQTNRRDAIQNLVDGQYQCLALDYHLCRFDRSYARPGASGCVVMAKFLQPSSLGRDPGLEVICKVVDVVRYTDAGGLLEGEARAYAALQSLQGQVIPTFYGFYEVWGILKLLALQPVGDAISEGENITQELRAKMRATVQQIHNAGYVHGDIARRNFCRKGSNVVLVDLERCRRARSQSELFDEMDQVDSL</sequence>
<dbReference type="SUPFAM" id="SSF56112">
    <property type="entry name" value="Protein kinase-like (PK-like)"/>
    <property type="match status" value="1"/>
</dbReference>
<reference evidence="2" key="2">
    <citation type="journal article" date="2020" name="Nat. Commun.">
        <title>Large-scale genome sequencing of mycorrhizal fungi provides insights into the early evolution of symbiotic traits.</title>
        <authorList>
            <person name="Miyauchi S."/>
            <person name="Kiss E."/>
            <person name="Kuo A."/>
            <person name="Drula E."/>
            <person name="Kohler A."/>
            <person name="Sanchez-Garcia M."/>
            <person name="Morin E."/>
            <person name="Andreopoulos B."/>
            <person name="Barry K.W."/>
            <person name="Bonito G."/>
            <person name="Buee M."/>
            <person name="Carver A."/>
            <person name="Chen C."/>
            <person name="Cichocki N."/>
            <person name="Clum A."/>
            <person name="Culley D."/>
            <person name="Crous P.W."/>
            <person name="Fauchery L."/>
            <person name="Girlanda M."/>
            <person name="Hayes R.D."/>
            <person name="Keri Z."/>
            <person name="LaButti K."/>
            <person name="Lipzen A."/>
            <person name="Lombard V."/>
            <person name="Magnuson J."/>
            <person name="Maillard F."/>
            <person name="Murat C."/>
            <person name="Nolan M."/>
            <person name="Ohm R.A."/>
            <person name="Pangilinan J."/>
            <person name="Pereira M.F."/>
            <person name="Perotto S."/>
            <person name="Peter M."/>
            <person name="Pfister S."/>
            <person name="Riley R."/>
            <person name="Sitrit Y."/>
            <person name="Stielow J.B."/>
            <person name="Szollosi G."/>
            <person name="Zifcakova L."/>
            <person name="Stursova M."/>
            <person name="Spatafora J.W."/>
            <person name="Tedersoo L."/>
            <person name="Vaario L.M."/>
            <person name="Yamada A."/>
            <person name="Yan M."/>
            <person name="Wang P."/>
            <person name="Xu J."/>
            <person name="Bruns T."/>
            <person name="Baldrian P."/>
            <person name="Vilgalys R."/>
            <person name="Dunand C."/>
            <person name="Henrissat B."/>
            <person name="Grigoriev I.V."/>
            <person name="Hibbett D."/>
            <person name="Nagy L.G."/>
            <person name="Martin F.M."/>
        </authorList>
    </citation>
    <scope>NUCLEOTIDE SEQUENCE</scope>
    <source>
        <strain evidence="2">Prilba</strain>
    </source>
</reference>
<dbReference type="InterPro" id="IPR009330">
    <property type="entry name" value="LipoPS_heptP_kinase"/>
</dbReference>
<feature type="region of interest" description="Disordered" evidence="1">
    <location>
        <begin position="1"/>
        <end position="36"/>
    </location>
</feature>
<dbReference type="InterPro" id="IPR052396">
    <property type="entry name" value="Meiotic_Drive_Suppr_Kinase"/>
</dbReference>
<gene>
    <name evidence="2" type="ORF">DFH94DRAFT_791382</name>
</gene>
<name>A0A9P5N4B9_9AGAM</name>
<evidence type="ECO:0000256" key="1">
    <source>
        <dbReference type="SAM" id="MobiDB-lite"/>
    </source>
</evidence>
<evidence type="ECO:0000313" key="3">
    <source>
        <dbReference type="Proteomes" id="UP000759537"/>
    </source>
</evidence>
<accession>A0A9P5N4B9</accession>
<evidence type="ECO:0000313" key="2">
    <source>
        <dbReference type="EMBL" id="KAF8485966.1"/>
    </source>
</evidence>
<dbReference type="Pfam" id="PF06176">
    <property type="entry name" value="WaaY"/>
    <property type="match status" value="1"/>
</dbReference>
<evidence type="ECO:0008006" key="4">
    <source>
        <dbReference type="Google" id="ProtNLM"/>
    </source>
</evidence>
<keyword evidence="3" id="KW-1185">Reference proteome</keyword>
<dbReference type="AlphaFoldDB" id="A0A9P5N4B9"/>
<reference evidence="2" key="1">
    <citation type="submission" date="2019-10" db="EMBL/GenBank/DDBJ databases">
        <authorList>
            <consortium name="DOE Joint Genome Institute"/>
            <person name="Kuo A."/>
            <person name="Miyauchi S."/>
            <person name="Kiss E."/>
            <person name="Drula E."/>
            <person name="Kohler A."/>
            <person name="Sanchez-Garcia M."/>
            <person name="Andreopoulos B."/>
            <person name="Barry K.W."/>
            <person name="Bonito G."/>
            <person name="Buee M."/>
            <person name="Carver A."/>
            <person name="Chen C."/>
            <person name="Cichocki N."/>
            <person name="Clum A."/>
            <person name="Culley D."/>
            <person name="Crous P.W."/>
            <person name="Fauchery L."/>
            <person name="Girlanda M."/>
            <person name="Hayes R."/>
            <person name="Keri Z."/>
            <person name="LaButti K."/>
            <person name="Lipzen A."/>
            <person name="Lombard V."/>
            <person name="Magnuson J."/>
            <person name="Maillard F."/>
            <person name="Morin E."/>
            <person name="Murat C."/>
            <person name="Nolan M."/>
            <person name="Ohm R."/>
            <person name="Pangilinan J."/>
            <person name="Pereira M."/>
            <person name="Perotto S."/>
            <person name="Peter M."/>
            <person name="Riley R."/>
            <person name="Sitrit Y."/>
            <person name="Stielow B."/>
            <person name="Szollosi G."/>
            <person name="Zifcakova L."/>
            <person name="Stursova M."/>
            <person name="Spatafora J.W."/>
            <person name="Tedersoo L."/>
            <person name="Vaario L.-M."/>
            <person name="Yamada A."/>
            <person name="Yan M."/>
            <person name="Wang P."/>
            <person name="Xu J."/>
            <person name="Bruns T."/>
            <person name="Baldrian P."/>
            <person name="Vilgalys R."/>
            <person name="Henrissat B."/>
            <person name="Grigoriev I.V."/>
            <person name="Hibbett D."/>
            <person name="Nagy L.G."/>
            <person name="Martin F.M."/>
        </authorList>
    </citation>
    <scope>NUCLEOTIDE SEQUENCE</scope>
    <source>
        <strain evidence="2">Prilba</strain>
    </source>
</reference>
<dbReference type="InterPro" id="IPR011009">
    <property type="entry name" value="Kinase-like_dom_sf"/>
</dbReference>
<dbReference type="EMBL" id="WHVB01000002">
    <property type="protein sequence ID" value="KAF8485966.1"/>
    <property type="molecule type" value="Genomic_DNA"/>
</dbReference>
<proteinExistence type="predicted"/>